<accession>A0A382BHF2</accession>
<dbReference type="AlphaFoldDB" id="A0A382BHF2"/>
<dbReference type="EMBL" id="UINC01029615">
    <property type="protein sequence ID" value="SVB12623.1"/>
    <property type="molecule type" value="Genomic_DNA"/>
</dbReference>
<reference evidence="1" key="1">
    <citation type="submission" date="2018-05" db="EMBL/GenBank/DDBJ databases">
        <authorList>
            <person name="Lanie J.A."/>
            <person name="Ng W.-L."/>
            <person name="Kazmierczak K.M."/>
            <person name="Andrzejewski T.M."/>
            <person name="Davidsen T.M."/>
            <person name="Wayne K.J."/>
            <person name="Tettelin H."/>
            <person name="Glass J.I."/>
            <person name="Rusch D."/>
            <person name="Podicherti R."/>
            <person name="Tsui H.-C.T."/>
            <person name="Winkler M.E."/>
        </authorList>
    </citation>
    <scope>NUCLEOTIDE SEQUENCE</scope>
</reference>
<gene>
    <name evidence="1" type="ORF">METZ01_LOCUS165477</name>
</gene>
<feature type="non-terminal residue" evidence="1">
    <location>
        <position position="71"/>
    </location>
</feature>
<protein>
    <submittedName>
        <fullName evidence="1">Uncharacterized protein</fullName>
    </submittedName>
</protein>
<proteinExistence type="predicted"/>
<evidence type="ECO:0000313" key="1">
    <source>
        <dbReference type="EMBL" id="SVB12623.1"/>
    </source>
</evidence>
<organism evidence="1">
    <name type="scientific">marine metagenome</name>
    <dbReference type="NCBI Taxonomy" id="408172"/>
    <lineage>
        <taxon>unclassified sequences</taxon>
        <taxon>metagenomes</taxon>
        <taxon>ecological metagenomes</taxon>
    </lineage>
</organism>
<name>A0A382BHF2_9ZZZZ</name>
<sequence>MKVKSKLADVEFQFGPIERKDNTLIISNDASQPMRSKVYVTPDDVVQFLGKLLRSPSGLMFMLGFPYFYYR</sequence>